<dbReference type="Proteomes" id="UP000077051">
    <property type="component" value="Unassembled WGS sequence"/>
</dbReference>
<feature type="chain" id="PRO_5007899715" description="3D domain-containing protein" evidence="1">
    <location>
        <begin position="29"/>
        <end position="235"/>
    </location>
</feature>
<accession>A0A168PPB5</accession>
<keyword evidence="1" id="KW-0732">Signal</keyword>
<feature type="signal peptide" evidence="1">
    <location>
        <begin position="1"/>
        <end position="28"/>
    </location>
</feature>
<dbReference type="CDD" id="cd22785">
    <property type="entry name" value="DPBB_MltA-like"/>
    <property type="match status" value="1"/>
</dbReference>
<dbReference type="EMBL" id="AMYB01000001">
    <property type="protein sequence ID" value="OAD08018.1"/>
    <property type="molecule type" value="Genomic_DNA"/>
</dbReference>
<name>A0A168PPB5_MUCCL</name>
<proteinExistence type="predicted"/>
<evidence type="ECO:0008006" key="4">
    <source>
        <dbReference type="Google" id="ProtNLM"/>
    </source>
</evidence>
<organism evidence="2 3">
    <name type="scientific">Mucor lusitanicus CBS 277.49</name>
    <dbReference type="NCBI Taxonomy" id="747725"/>
    <lineage>
        <taxon>Eukaryota</taxon>
        <taxon>Fungi</taxon>
        <taxon>Fungi incertae sedis</taxon>
        <taxon>Mucoromycota</taxon>
        <taxon>Mucoromycotina</taxon>
        <taxon>Mucoromycetes</taxon>
        <taxon>Mucorales</taxon>
        <taxon>Mucorineae</taxon>
        <taxon>Mucoraceae</taxon>
        <taxon>Mucor</taxon>
    </lineage>
</organism>
<evidence type="ECO:0000313" key="2">
    <source>
        <dbReference type="EMBL" id="OAD08018.1"/>
    </source>
</evidence>
<protein>
    <recommendedName>
        <fullName evidence="4">3D domain-containing protein</fullName>
    </recommendedName>
</protein>
<dbReference type="OrthoDB" id="5985073at2759"/>
<reference evidence="2 3" key="1">
    <citation type="submission" date="2015-06" db="EMBL/GenBank/DDBJ databases">
        <title>Expansion of signal transduction pathways in fungi by whole-genome duplication.</title>
        <authorList>
            <consortium name="DOE Joint Genome Institute"/>
            <person name="Corrochano L.M."/>
            <person name="Kuo A."/>
            <person name="Marcet-Houben M."/>
            <person name="Polaino S."/>
            <person name="Salamov A."/>
            <person name="Villalobos J.M."/>
            <person name="Alvarez M.I."/>
            <person name="Avalos J."/>
            <person name="Benito E.P."/>
            <person name="Benoit I."/>
            <person name="Burger G."/>
            <person name="Camino L.P."/>
            <person name="Canovas D."/>
            <person name="Cerda-Olmedo E."/>
            <person name="Cheng J.-F."/>
            <person name="Dominguez A."/>
            <person name="Elias M."/>
            <person name="Eslava A.P."/>
            <person name="Glaser F."/>
            <person name="Grimwood J."/>
            <person name="Gutierrez G."/>
            <person name="Heitman J."/>
            <person name="Henrissat B."/>
            <person name="Iturriaga E.A."/>
            <person name="Lang B.F."/>
            <person name="Lavin J.L."/>
            <person name="Lee S."/>
            <person name="Li W."/>
            <person name="Lindquist E."/>
            <person name="Lopez-Garcia S."/>
            <person name="Luque E.M."/>
            <person name="Marcos A.T."/>
            <person name="Martin J."/>
            <person name="Mccluskey K."/>
            <person name="Medina H.R."/>
            <person name="Miralles-Duran A."/>
            <person name="Miyazaki A."/>
            <person name="Munoz-Torres E."/>
            <person name="Oguiza J.A."/>
            <person name="Ohm R."/>
            <person name="Olmedo M."/>
            <person name="Orejas M."/>
            <person name="Ortiz-Castellanos L."/>
            <person name="Pisabarro A.G."/>
            <person name="Rodriguez-Romero J."/>
            <person name="Ruiz-Herrera J."/>
            <person name="Ruiz-Vazquez R."/>
            <person name="Sanz C."/>
            <person name="Schackwitz W."/>
            <person name="Schmutz J."/>
            <person name="Shahriari M."/>
            <person name="Shelest E."/>
            <person name="Silva-Franco F."/>
            <person name="Soanes D."/>
            <person name="Syed K."/>
            <person name="Tagua V.G."/>
            <person name="Talbot N.J."/>
            <person name="Thon M."/>
            <person name="De Vries R.P."/>
            <person name="Wiebenga A."/>
            <person name="Yadav J.S."/>
            <person name="Braun E.L."/>
            <person name="Baker S."/>
            <person name="Garre V."/>
            <person name="Horwitz B."/>
            <person name="Torres-Martinez S."/>
            <person name="Idnurm A."/>
            <person name="Herrera-Estrella A."/>
            <person name="Gabaldon T."/>
            <person name="Grigoriev I.V."/>
        </authorList>
    </citation>
    <scope>NUCLEOTIDE SEQUENCE [LARGE SCALE GENOMIC DNA]</scope>
    <source>
        <strain evidence="2 3">CBS 277.49</strain>
    </source>
</reference>
<evidence type="ECO:0000256" key="1">
    <source>
        <dbReference type="SAM" id="SignalP"/>
    </source>
</evidence>
<gene>
    <name evidence="2" type="ORF">MUCCIDRAFT_104967</name>
</gene>
<comment type="caution">
    <text evidence="2">The sequence shown here is derived from an EMBL/GenBank/DDBJ whole genome shotgun (WGS) entry which is preliminary data.</text>
</comment>
<dbReference type="AlphaFoldDB" id="A0A168PPB5"/>
<evidence type="ECO:0000313" key="3">
    <source>
        <dbReference type="Proteomes" id="UP000077051"/>
    </source>
</evidence>
<sequence>MKTTLSLKCVTAAMACIAACCLLTTLQAAPLEKRSIPSCYSKSSVKLTYYWIPKEGDKDMNNKGKSITLSGSKTKKLKDKNGKKIAKVAKTTYDKFQMEGTGLLKSGTMVNLGSGGKSVFMKVDRKKAPYGLGSNSKALVPWVSVAANDIALGTTLYIKDLDGISLPNGKKHNGCVRVDDRSWSMGGCQIDFFLLQFSSYQQFNKKVASKVKVVEKSCKVQDYVNANVKKWAVLA</sequence>
<keyword evidence="3" id="KW-1185">Reference proteome</keyword>
<dbReference type="VEuPathDB" id="FungiDB:MUCCIDRAFT_104967"/>